<feature type="domain" description="Chromo" evidence="3">
    <location>
        <begin position="42"/>
        <end position="100"/>
    </location>
</feature>
<dbReference type="PROSITE" id="PS50013">
    <property type="entry name" value="CHROMO_2"/>
    <property type="match status" value="1"/>
</dbReference>
<keyword evidence="5" id="KW-1185">Reference proteome</keyword>
<feature type="compositionally biased region" description="Basic and acidic residues" evidence="2">
    <location>
        <begin position="23"/>
        <end position="35"/>
    </location>
</feature>
<dbReference type="InterPro" id="IPR016197">
    <property type="entry name" value="Chromo-like_dom_sf"/>
</dbReference>
<evidence type="ECO:0000256" key="1">
    <source>
        <dbReference type="ARBA" id="ARBA00011353"/>
    </source>
</evidence>
<feature type="region of interest" description="Disordered" evidence="2">
    <location>
        <begin position="1"/>
        <end position="40"/>
    </location>
</feature>
<dbReference type="SUPFAM" id="SSF54160">
    <property type="entry name" value="Chromo domain-like"/>
    <property type="match status" value="1"/>
</dbReference>
<dbReference type="OrthoDB" id="3506412at2759"/>
<evidence type="ECO:0000313" key="5">
    <source>
        <dbReference type="Proteomes" id="UP000322873"/>
    </source>
</evidence>
<dbReference type="Proteomes" id="UP000322873">
    <property type="component" value="Unassembled WGS sequence"/>
</dbReference>
<dbReference type="InterPro" id="IPR000953">
    <property type="entry name" value="Chromo/chromo_shadow_dom"/>
</dbReference>
<gene>
    <name evidence="4" type="ORF">EYC84_009392</name>
</gene>
<comment type="caution">
    <text evidence="4">The sequence shown here is derived from an EMBL/GenBank/DDBJ whole genome shotgun (WGS) entry which is preliminary data.</text>
</comment>
<evidence type="ECO:0000256" key="2">
    <source>
        <dbReference type="SAM" id="MobiDB-lite"/>
    </source>
</evidence>
<comment type="subunit">
    <text evidence="1">Component of the NuA4 histone acetyltransferase complex.</text>
</comment>
<dbReference type="Gene3D" id="2.40.50.40">
    <property type="match status" value="1"/>
</dbReference>
<dbReference type="CDD" id="cd00024">
    <property type="entry name" value="CD_CSD"/>
    <property type="match status" value="1"/>
</dbReference>
<accession>A0A5M9JEC6</accession>
<sequence>MARRKYAGKTKAQGPSKNAPSQAEDKSSDTPKPSEELEDGEWEVEAILAIKKMWRNLWVRAAWVGYGEDLAWYPVSDFKTSPHLLVEFYENHPSTPGPPTQLVAWLEAWEAGDDYDHLKSDKPMDPRSRAKFFQELAAEEVQSDE</sequence>
<organism evidence="4 5">
    <name type="scientific">Monilinia fructicola</name>
    <name type="common">Brown rot fungus</name>
    <name type="synonym">Ciboria fructicola</name>
    <dbReference type="NCBI Taxonomy" id="38448"/>
    <lineage>
        <taxon>Eukaryota</taxon>
        <taxon>Fungi</taxon>
        <taxon>Dikarya</taxon>
        <taxon>Ascomycota</taxon>
        <taxon>Pezizomycotina</taxon>
        <taxon>Leotiomycetes</taxon>
        <taxon>Helotiales</taxon>
        <taxon>Sclerotiniaceae</taxon>
        <taxon>Monilinia</taxon>
    </lineage>
</organism>
<dbReference type="EMBL" id="VICG01000013">
    <property type="protein sequence ID" value="KAA8565535.1"/>
    <property type="molecule type" value="Genomic_DNA"/>
</dbReference>
<dbReference type="GO" id="GO:0006338">
    <property type="term" value="P:chromatin remodeling"/>
    <property type="evidence" value="ECO:0007669"/>
    <property type="project" value="UniProtKB-ARBA"/>
</dbReference>
<evidence type="ECO:0000259" key="3">
    <source>
        <dbReference type="PROSITE" id="PS50013"/>
    </source>
</evidence>
<name>A0A5M9JEC6_MONFR</name>
<reference evidence="4 5" key="1">
    <citation type="submission" date="2019-06" db="EMBL/GenBank/DDBJ databases">
        <title>Genome Sequence of the Brown Rot Fungal Pathogen Monilinia fructicola.</title>
        <authorList>
            <person name="De Miccolis Angelini R.M."/>
            <person name="Landi L."/>
            <person name="Abate D."/>
            <person name="Pollastro S."/>
            <person name="Romanazzi G."/>
            <person name="Faretra F."/>
        </authorList>
    </citation>
    <scope>NUCLEOTIDE SEQUENCE [LARGE SCALE GENOMIC DNA]</scope>
    <source>
        <strain evidence="4 5">Mfrc123</strain>
    </source>
</reference>
<proteinExistence type="predicted"/>
<dbReference type="VEuPathDB" id="FungiDB:MFRU_006g01190"/>
<protein>
    <recommendedName>
        <fullName evidence="3">Chromo domain-containing protein</fullName>
    </recommendedName>
</protein>
<evidence type="ECO:0000313" key="4">
    <source>
        <dbReference type="EMBL" id="KAA8565535.1"/>
    </source>
</evidence>
<dbReference type="AlphaFoldDB" id="A0A5M9JEC6"/>